<name>A0A1M5KNN1_9FLAO</name>
<dbReference type="STRING" id="421058.SAMN05421866_0769"/>
<proteinExistence type="predicted"/>
<feature type="chain" id="PRO_5013019602" evidence="2">
    <location>
        <begin position="26"/>
        <end position="391"/>
    </location>
</feature>
<feature type="domain" description="Secretion system C-terminal sorting" evidence="3">
    <location>
        <begin position="314"/>
        <end position="388"/>
    </location>
</feature>
<accession>A0A1M5KNN1</accession>
<evidence type="ECO:0000259" key="3">
    <source>
        <dbReference type="Pfam" id="PF18962"/>
    </source>
</evidence>
<keyword evidence="1 2" id="KW-0732">Signal</keyword>
<dbReference type="AlphaFoldDB" id="A0A1M5KNN1"/>
<dbReference type="Gene3D" id="2.60.40.4070">
    <property type="match status" value="1"/>
</dbReference>
<gene>
    <name evidence="4" type="ORF">SAMN05421866_0769</name>
</gene>
<dbReference type="Proteomes" id="UP000184047">
    <property type="component" value="Unassembled WGS sequence"/>
</dbReference>
<protein>
    <submittedName>
        <fullName evidence="4">Por secretion system C-terminal sorting domain-containing protein</fullName>
    </submittedName>
</protein>
<feature type="signal peptide" evidence="2">
    <location>
        <begin position="1"/>
        <end position="25"/>
    </location>
</feature>
<evidence type="ECO:0000313" key="5">
    <source>
        <dbReference type="Proteomes" id="UP000184047"/>
    </source>
</evidence>
<dbReference type="OrthoDB" id="9808953at2"/>
<organism evidence="4 5">
    <name type="scientific">Chryseobacterium oranimense</name>
    <dbReference type="NCBI Taxonomy" id="421058"/>
    <lineage>
        <taxon>Bacteria</taxon>
        <taxon>Pseudomonadati</taxon>
        <taxon>Bacteroidota</taxon>
        <taxon>Flavobacteriia</taxon>
        <taxon>Flavobacteriales</taxon>
        <taxon>Weeksellaceae</taxon>
        <taxon>Chryseobacterium group</taxon>
        <taxon>Chryseobacterium</taxon>
    </lineage>
</organism>
<dbReference type="RefSeq" id="WP_083538861.1">
    <property type="nucleotide sequence ID" value="NZ_FQWT01000001.1"/>
</dbReference>
<dbReference type="Pfam" id="PF18962">
    <property type="entry name" value="Por_Secre_tail"/>
    <property type="match status" value="1"/>
</dbReference>
<dbReference type="InterPro" id="IPR026444">
    <property type="entry name" value="Secre_tail"/>
</dbReference>
<evidence type="ECO:0000256" key="1">
    <source>
        <dbReference type="ARBA" id="ARBA00022729"/>
    </source>
</evidence>
<evidence type="ECO:0000256" key="2">
    <source>
        <dbReference type="SAM" id="SignalP"/>
    </source>
</evidence>
<dbReference type="NCBIfam" id="TIGR04183">
    <property type="entry name" value="Por_Secre_tail"/>
    <property type="match status" value="1"/>
</dbReference>
<dbReference type="eggNOG" id="ENOG5033JR4">
    <property type="taxonomic scope" value="Bacteria"/>
</dbReference>
<keyword evidence="5" id="KW-1185">Reference proteome</keyword>
<reference evidence="5" key="1">
    <citation type="submission" date="2016-11" db="EMBL/GenBank/DDBJ databases">
        <authorList>
            <person name="Varghese N."/>
            <person name="Submissions S."/>
        </authorList>
    </citation>
    <scope>NUCLEOTIDE SEQUENCE [LARGE SCALE GENOMIC DNA]</scope>
    <source>
        <strain evidence="5">DSM 19055</strain>
    </source>
</reference>
<dbReference type="EMBL" id="FQWT01000001">
    <property type="protein sequence ID" value="SHG54129.1"/>
    <property type="molecule type" value="Genomic_DNA"/>
</dbReference>
<evidence type="ECO:0000313" key="4">
    <source>
        <dbReference type="EMBL" id="SHG54129.1"/>
    </source>
</evidence>
<sequence>MKTSLLSMKNGMAAAMLFLTGIASAQQWDINGNAGITPANYAGTVDPIAFYLRTNGASANPGQAILNEPGSFIVDAVNNSNVSKAKGSIIVGISNVLGGNAGSSLVAGWENDLANGGGANIIGGQANAVLNGSSKSVALGWKNIIRNHNQFALGVGIDLKDVYSGGFGIDLAATGNRSFVIGSGTGGAKLTNNIPLSIMFGLSTTSTMLIKDKSVGILTLTPTANFHTVGTVRHENLPTGSGRALVVDPNGNVMVSNTSLNRMASPDETILKLEDRIKNLENTVEELKQLLLNKGISSTNISSYDIAKLAQNVPNPTKNGTSIGYYLPKNAKTASIEIYNISGQLVRSLPLREKGNGAVTVSSSDFPSGTYVYKMVTDGKITGSKKMVLED</sequence>